<feature type="chain" id="PRO_5046550255" evidence="1">
    <location>
        <begin position="22"/>
        <end position="126"/>
    </location>
</feature>
<dbReference type="RefSeq" id="WP_310312902.1">
    <property type="nucleotide sequence ID" value="NZ_JAVDWU010000002.1"/>
</dbReference>
<dbReference type="EMBL" id="JAVDWU010000002">
    <property type="protein sequence ID" value="MDR7149241.1"/>
    <property type="molecule type" value="Genomic_DNA"/>
</dbReference>
<comment type="caution">
    <text evidence="2">The sequence shown here is derived from an EMBL/GenBank/DDBJ whole genome shotgun (WGS) entry which is preliminary data.</text>
</comment>
<evidence type="ECO:0000256" key="1">
    <source>
        <dbReference type="SAM" id="SignalP"/>
    </source>
</evidence>
<proteinExistence type="predicted"/>
<dbReference type="PROSITE" id="PS51257">
    <property type="entry name" value="PROKAR_LIPOPROTEIN"/>
    <property type="match status" value="1"/>
</dbReference>
<organism evidence="2 3">
    <name type="scientific">Hydrogenophaga palleronii</name>
    <dbReference type="NCBI Taxonomy" id="65655"/>
    <lineage>
        <taxon>Bacteria</taxon>
        <taxon>Pseudomonadati</taxon>
        <taxon>Pseudomonadota</taxon>
        <taxon>Betaproteobacteria</taxon>
        <taxon>Burkholderiales</taxon>
        <taxon>Comamonadaceae</taxon>
        <taxon>Hydrogenophaga</taxon>
    </lineage>
</organism>
<evidence type="ECO:0000313" key="2">
    <source>
        <dbReference type="EMBL" id="MDR7149241.1"/>
    </source>
</evidence>
<keyword evidence="3" id="KW-1185">Reference proteome</keyword>
<gene>
    <name evidence="2" type="ORF">J2W49_001190</name>
</gene>
<sequence length="126" mass="12932">MKKLLVAATAAILLAACGGGSDGPVDKPLNSLWTNTDTGATLDMQALQLGQSLTVALFPPSAVRCLCTLTVIGSQTSGSFAITGCIVSPYDARTNNQCTALNTTGNYSKSTDVLTLTTPNGASNYR</sequence>
<keyword evidence="1" id="KW-0732">Signal</keyword>
<accession>A0ABU1WJ02</accession>
<reference evidence="2 3" key="1">
    <citation type="submission" date="2023-07" db="EMBL/GenBank/DDBJ databases">
        <title>Sorghum-associated microbial communities from plants grown in Nebraska, USA.</title>
        <authorList>
            <person name="Schachtman D."/>
        </authorList>
    </citation>
    <scope>NUCLEOTIDE SEQUENCE [LARGE SCALE GENOMIC DNA]</scope>
    <source>
        <strain evidence="2 3">4249</strain>
    </source>
</reference>
<feature type="signal peptide" evidence="1">
    <location>
        <begin position="1"/>
        <end position="21"/>
    </location>
</feature>
<protein>
    <submittedName>
        <fullName evidence="2">Uncharacterized protein</fullName>
    </submittedName>
</protein>
<evidence type="ECO:0000313" key="3">
    <source>
        <dbReference type="Proteomes" id="UP001265700"/>
    </source>
</evidence>
<name>A0ABU1WJ02_9BURK</name>
<dbReference type="Proteomes" id="UP001265700">
    <property type="component" value="Unassembled WGS sequence"/>
</dbReference>